<dbReference type="KEGG" id="bcoh:BC6307_15105"/>
<reference evidence="1 2" key="1">
    <citation type="submission" date="2016-12" db="EMBL/GenBank/DDBJ databases">
        <title>The whole genome sequencing and assembly of Bacillus cohnii DSM 6307T strain.</title>
        <authorList>
            <person name="Lee Y.-J."/>
            <person name="Yi H."/>
            <person name="Bahn Y.-S."/>
            <person name="Kim J.F."/>
            <person name="Lee D.-W."/>
        </authorList>
    </citation>
    <scope>NUCLEOTIDE SEQUENCE [LARGE SCALE GENOMIC DNA]</scope>
    <source>
        <strain evidence="1 2">DSM 6307</strain>
    </source>
</reference>
<proteinExistence type="predicted"/>
<sequence>MAMIMTAYLLHHIQLYNLEKRFYFETNQVHDLEIMIKYVWDMLEAQIVNDEYVESGIKDFSTGEVEFNISEKEPLLTIVLRARALSGRVNDVKVIYDQNEKKVISWQQQ</sequence>
<name>A0A223KT75_9BACI</name>
<dbReference type="InterPro" id="IPR020372">
    <property type="entry name" value="Competence_ComGG"/>
</dbReference>
<dbReference type="Pfam" id="PF14173">
    <property type="entry name" value="ComGG"/>
    <property type="match status" value="1"/>
</dbReference>
<keyword evidence="2" id="KW-1185">Reference proteome</keyword>
<protein>
    <submittedName>
        <fullName evidence="1">Uncharacterized protein</fullName>
    </submittedName>
</protein>
<organism evidence="1 2">
    <name type="scientific">Sutcliffiella cohnii</name>
    <dbReference type="NCBI Taxonomy" id="33932"/>
    <lineage>
        <taxon>Bacteria</taxon>
        <taxon>Bacillati</taxon>
        <taxon>Bacillota</taxon>
        <taxon>Bacilli</taxon>
        <taxon>Bacillales</taxon>
        <taxon>Bacillaceae</taxon>
        <taxon>Sutcliffiella</taxon>
    </lineage>
</organism>
<gene>
    <name evidence="1" type="ORF">BC6307_15105</name>
</gene>
<accession>A0A223KT75</accession>
<dbReference type="Proteomes" id="UP000215224">
    <property type="component" value="Chromosome"/>
</dbReference>
<evidence type="ECO:0000313" key="1">
    <source>
        <dbReference type="EMBL" id="AST92523.1"/>
    </source>
</evidence>
<evidence type="ECO:0000313" key="2">
    <source>
        <dbReference type="Proteomes" id="UP000215224"/>
    </source>
</evidence>
<dbReference type="EMBL" id="CP018866">
    <property type="protein sequence ID" value="AST92523.1"/>
    <property type="molecule type" value="Genomic_DNA"/>
</dbReference>
<dbReference type="AlphaFoldDB" id="A0A223KT75"/>